<dbReference type="InterPro" id="IPR014731">
    <property type="entry name" value="ETF_asu_C"/>
</dbReference>
<evidence type="ECO:0000256" key="4">
    <source>
        <dbReference type="ARBA" id="ARBA00022827"/>
    </source>
</evidence>
<feature type="binding site" evidence="9">
    <location>
        <begin position="257"/>
        <end position="264"/>
    </location>
    <ligand>
        <name>FAD</name>
        <dbReference type="ChEBI" id="CHEBI:57692"/>
    </ligand>
</feature>
<evidence type="ECO:0000256" key="3">
    <source>
        <dbReference type="ARBA" id="ARBA00022630"/>
    </source>
</evidence>
<keyword evidence="5" id="KW-0249">Electron transport</keyword>
<feature type="binding site" evidence="9">
    <location>
        <begin position="226"/>
        <end position="227"/>
    </location>
    <ligand>
        <name>FAD</name>
        <dbReference type="ChEBI" id="CHEBI:57692"/>
    </ligand>
</feature>
<evidence type="ECO:0000313" key="12">
    <source>
        <dbReference type="Proteomes" id="UP000309952"/>
    </source>
</evidence>
<dbReference type="SMART" id="SM00893">
    <property type="entry name" value="ETF"/>
    <property type="match status" value="1"/>
</dbReference>
<dbReference type="RefSeq" id="WP_138140690.1">
    <property type="nucleotide sequence ID" value="NZ_LR588407.1"/>
</dbReference>
<evidence type="ECO:0000256" key="6">
    <source>
        <dbReference type="ARBA" id="ARBA00025649"/>
    </source>
</evidence>
<evidence type="ECO:0000256" key="9">
    <source>
        <dbReference type="PIRSR" id="PIRSR000089-1"/>
    </source>
</evidence>
<evidence type="ECO:0000256" key="7">
    <source>
        <dbReference type="ARBA" id="ARBA00068674"/>
    </source>
</evidence>
<proteinExistence type="inferred from homology"/>
<dbReference type="KEGG" id="bvy:NCTC9239_00187"/>
<dbReference type="InterPro" id="IPR014730">
    <property type="entry name" value="ETF_a/b_N"/>
</dbReference>
<dbReference type="InterPro" id="IPR014729">
    <property type="entry name" value="Rossmann-like_a/b/a_fold"/>
</dbReference>
<dbReference type="Gene3D" id="3.40.50.1220">
    <property type="entry name" value="TPP-binding domain"/>
    <property type="match status" value="1"/>
</dbReference>
<dbReference type="Proteomes" id="UP000309952">
    <property type="component" value="Chromosome"/>
</dbReference>
<feature type="domain" description="Electron transfer flavoprotein alpha/beta-subunit N-terminal" evidence="10">
    <location>
        <begin position="3"/>
        <end position="180"/>
    </location>
</feature>
<keyword evidence="3" id="KW-0285">Flavoprotein</keyword>
<dbReference type="SUPFAM" id="SSF52467">
    <property type="entry name" value="DHS-like NAD/FAD-binding domain"/>
    <property type="match status" value="1"/>
</dbReference>
<dbReference type="AlphaFoldDB" id="A0A4P1JTB1"/>
<comment type="cofactor">
    <cofactor evidence="9">
        <name>FAD</name>
        <dbReference type="ChEBI" id="CHEBI:57692"/>
    </cofactor>
    <text evidence="9">Binds 1 FAD per dimer.</text>
</comment>
<feature type="binding site" evidence="9">
    <location>
        <position position="278"/>
    </location>
    <ligand>
        <name>FAD</name>
        <dbReference type="ChEBI" id="CHEBI:57692"/>
    </ligand>
</feature>
<keyword evidence="2" id="KW-0813">Transport</keyword>
<dbReference type="EMBL" id="LR588407">
    <property type="protein sequence ID" value="VTO10891.1"/>
    <property type="molecule type" value="Genomic_DNA"/>
</dbReference>
<keyword evidence="12" id="KW-1185">Reference proteome</keyword>
<comment type="function">
    <text evidence="6">The electron transfer flavoprotein serves as a specific electron acceptor for other dehydrogenases. It transfers the electrons to the main respiratory chain via ETF-ubiquinone oxidoreductase (ETF dehydrogenase).</text>
</comment>
<keyword evidence="4 9" id="KW-0274">FAD</keyword>
<dbReference type="GO" id="GO:0033539">
    <property type="term" value="P:fatty acid beta-oxidation using acyl-CoA dehydrogenase"/>
    <property type="evidence" value="ECO:0007669"/>
    <property type="project" value="TreeGrafter"/>
</dbReference>
<sequence length="309" mass="31166">MAVLVIADHDGSVVRDTTHKTVTAALALSSDVDVLVLGKGAQAVADAAAKIAGVRKVLLAEGDAVAHGLAEAVEATVLPLAGAYDAILTPANTDGKNFAPRIAAKLDTAPISDIVEVVSADTFVRPIYAGNALETVQSADAKKVITVRPTAFAAAAEGGSASVESVAAGEAPKTAFVSEEMVKSDRPELGAAKIVVSGGRALGSAEEFHAVMDPLADKLGAAVGASRAAVDAGYAPNDYQVGQTGKVVAPALYIAIGISGAIQHLAGMKDSKVIVAINKDADAPIFQVADYGWVADYKTAVPELMAALG</sequence>
<dbReference type="PROSITE" id="PS00696">
    <property type="entry name" value="ETF_ALPHA"/>
    <property type="match status" value="1"/>
</dbReference>
<evidence type="ECO:0000256" key="1">
    <source>
        <dbReference type="ARBA" id="ARBA00005817"/>
    </source>
</evidence>
<dbReference type="InterPro" id="IPR029035">
    <property type="entry name" value="DHS-like_NAD/FAD-binding_dom"/>
</dbReference>
<dbReference type="FunFam" id="3.40.50.1220:FF:000001">
    <property type="entry name" value="Electron transfer flavoprotein, alpha subunit"/>
    <property type="match status" value="1"/>
</dbReference>
<dbReference type="SUPFAM" id="SSF52402">
    <property type="entry name" value="Adenine nucleotide alpha hydrolases-like"/>
    <property type="match status" value="1"/>
</dbReference>
<dbReference type="PANTHER" id="PTHR43153">
    <property type="entry name" value="ELECTRON TRANSFER FLAVOPROTEIN ALPHA"/>
    <property type="match status" value="1"/>
</dbReference>
<dbReference type="GO" id="GO:0009055">
    <property type="term" value="F:electron transfer activity"/>
    <property type="evidence" value="ECO:0007669"/>
    <property type="project" value="InterPro"/>
</dbReference>
<dbReference type="GO" id="GO:0050660">
    <property type="term" value="F:flavin adenine dinucleotide binding"/>
    <property type="evidence" value="ECO:0007669"/>
    <property type="project" value="InterPro"/>
</dbReference>
<dbReference type="InterPro" id="IPR018206">
    <property type="entry name" value="ETF_asu_C_CS"/>
</dbReference>
<feature type="binding site" evidence="9">
    <location>
        <begin position="240"/>
        <end position="244"/>
    </location>
    <ligand>
        <name>FAD</name>
        <dbReference type="ChEBI" id="CHEBI:57692"/>
    </ligand>
</feature>
<dbReference type="Pfam" id="PF00766">
    <property type="entry name" value="ETF_alpha"/>
    <property type="match status" value="1"/>
</dbReference>
<evidence type="ECO:0000259" key="10">
    <source>
        <dbReference type="SMART" id="SM00893"/>
    </source>
</evidence>
<comment type="similarity">
    <text evidence="1">Belongs to the ETF alpha-subunit/FixB family.</text>
</comment>
<dbReference type="Pfam" id="PF01012">
    <property type="entry name" value="ETF"/>
    <property type="match status" value="1"/>
</dbReference>
<evidence type="ECO:0000256" key="8">
    <source>
        <dbReference type="ARBA" id="ARBA00079299"/>
    </source>
</evidence>
<gene>
    <name evidence="11" type="primary">etfA_1</name>
    <name evidence="11" type="ORF">NCTC9239_00187</name>
</gene>
<dbReference type="Gene3D" id="3.40.50.620">
    <property type="entry name" value="HUPs"/>
    <property type="match status" value="1"/>
</dbReference>
<evidence type="ECO:0000256" key="2">
    <source>
        <dbReference type="ARBA" id="ARBA00022448"/>
    </source>
</evidence>
<protein>
    <recommendedName>
        <fullName evidence="7">Electron transfer flavoprotein subunit alpha</fullName>
    </recommendedName>
    <alternativeName>
        <fullName evidence="8">Electron transfer flavoprotein large subunit</fullName>
    </alternativeName>
</protein>
<dbReference type="InterPro" id="IPR033947">
    <property type="entry name" value="ETF_alpha_N"/>
</dbReference>
<evidence type="ECO:0000313" key="11">
    <source>
        <dbReference type="EMBL" id="VTO10891.1"/>
    </source>
</evidence>
<accession>A0A4P1JTB1</accession>
<dbReference type="InterPro" id="IPR001308">
    <property type="entry name" value="ETF_a/FixB"/>
</dbReference>
<feature type="binding site" evidence="9">
    <location>
        <position position="200"/>
    </location>
    <ligand>
        <name>FAD</name>
        <dbReference type="ChEBI" id="CHEBI:57692"/>
    </ligand>
</feature>
<dbReference type="PANTHER" id="PTHR43153:SF1">
    <property type="entry name" value="ELECTRON TRANSFER FLAVOPROTEIN SUBUNIT ALPHA, MITOCHONDRIAL"/>
    <property type="match status" value="1"/>
</dbReference>
<dbReference type="PIRSF" id="PIRSF000089">
    <property type="entry name" value="Electra_flavoP_a"/>
    <property type="match status" value="1"/>
</dbReference>
<organism evidence="11 12">
    <name type="scientific">Brevundimonas vancanneytii</name>
    <dbReference type="NCBI Taxonomy" id="1325724"/>
    <lineage>
        <taxon>Bacteria</taxon>
        <taxon>Pseudomonadati</taxon>
        <taxon>Pseudomonadota</taxon>
        <taxon>Alphaproteobacteria</taxon>
        <taxon>Caulobacterales</taxon>
        <taxon>Caulobacteraceae</taxon>
        <taxon>Brevundimonas</taxon>
    </lineage>
</organism>
<evidence type="ECO:0000256" key="5">
    <source>
        <dbReference type="ARBA" id="ARBA00022982"/>
    </source>
</evidence>
<name>A0A4P1JTB1_9CAUL</name>
<reference evidence="11 12" key="1">
    <citation type="submission" date="2019-04" db="EMBL/GenBank/DDBJ databases">
        <authorList>
            <consortium name="Pathogen Informatics"/>
        </authorList>
    </citation>
    <scope>NUCLEOTIDE SEQUENCE [LARGE SCALE GENOMIC DNA]</scope>
    <source>
        <strain evidence="11 12">NCTC9239</strain>
    </source>
</reference>
<dbReference type="CDD" id="cd01715">
    <property type="entry name" value="ETF_alpha"/>
    <property type="match status" value="1"/>
</dbReference>